<protein>
    <submittedName>
        <fullName evidence="1">Uncharacterized protein</fullName>
    </submittedName>
</protein>
<dbReference type="AlphaFoldDB" id="A0A9P4UDK1"/>
<evidence type="ECO:0000313" key="1">
    <source>
        <dbReference type="EMBL" id="KAF2446240.1"/>
    </source>
</evidence>
<accession>A0A9P4UDK1</accession>
<gene>
    <name evidence="1" type="ORF">P171DRAFT_255626</name>
</gene>
<sequence length="273" mass="30128">MRPRSDVLGRWDLGGRLRRCETRDGPFRATRIPTCSSILNRETNTKTSPLDNRSSNLFSNAPTWRLLMPARLGLGPARIASGGVGSSTHTQASCHFFPTPAGHAQYGQEISHQSILLRPWLHRTLHKRSCTCTCAPVRSPDATCSARSCRISLTNLHTLAETPIPLQAPWTLNHLRKRNIATPLPGLRTRLGGQTPGPPNVFVACLPQLVRGLCCSNPTFELRLAASREQVGTLLRGVVPLRFEIASRFAARCCVRIRDAAYCTNARFLDFAL</sequence>
<dbReference type="Proteomes" id="UP000799764">
    <property type="component" value="Unassembled WGS sequence"/>
</dbReference>
<name>A0A9P4UDK1_9PLEO</name>
<proteinExistence type="predicted"/>
<evidence type="ECO:0000313" key="2">
    <source>
        <dbReference type="Proteomes" id="UP000799764"/>
    </source>
</evidence>
<dbReference type="EMBL" id="MU001498">
    <property type="protein sequence ID" value="KAF2446240.1"/>
    <property type="molecule type" value="Genomic_DNA"/>
</dbReference>
<comment type="caution">
    <text evidence="1">The sequence shown here is derived from an EMBL/GenBank/DDBJ whole genome shotgun (WGS) entry which is preliminary data.</text>
</comment>
<keyword evidence="2" id="KW-1185">Reference proteome</keyword>
<organism evidence="1 2">
    <name type="scientific">Karstenula rhodostoma CBS 690.94</name>
    <dbReference type="NCBI Taxonomy" id="1392251"/>
    <lineage>
        <taxon>Eukaryota</taxon>
        <taxon>Fungi</taxon>
        <taxon>Dikarya</taxon>
        <taxon>Ascomycota</taxon>
        <taxon>Pezizomycotina</taxon>
        <taxon>Dothideomycetes</taxon>
        <taxon>Pleosporomycetidae</taxon>
        <taxon>Pleosporales</taxon>
        <taxon>Massarineae</taxon>
        <taxon>Didymosphaeriaceae</taxon>
        <taxon>Karstenula</taxon>
    </lineage>
</organism>
<reference evidence="1" key="1">
    <citation type="journal article" date="2020" name="Stud. Mycol.">
        <title>101 Dothideomycetes genomes: a test case for predicting lifestyles and emergence of pathogens.</title>
        <authorList>
            <person name="Haridas S."/>
            <person name="Albert R."/>
            <person name="Binder M."/>
            <person name="Bloem J."/>
            <person name="Labutti K."/>
            <person name="Salamov A."/>
            <person name="Andreopoulos B."/>
            <person name="Baker S."/>
            <person name="Barry K."/>
            <person name="Bills G."/>
            <person name="Bluhm B."/>
            <person name="Cannon C."/>
            <person name="Castanera R."/>
            <person name="Culley D."/>
            <person name="Daum C."/>
            <person name="Ezra D."/>
            <person name="Gonzalez J."/>
            <person name="Henrissat B."/>
            <person name="Kuo A."/>
            <person name="Liang C."/>
            <person name="Lipzen A."/>
            <person name="Lutzoni F."/>
            <person name="Magnuson J."/>
            <person name="Mondo S."/>
            <person name="Nolan M."/>
            <person name="Ohm R."/>
            <person name="Pangilinan J."/>
            <person name="Park H.-J."/>
            <person name="Ramirez L."/>
            <person name="Alfaro M."/>
            <person name="Sun H."/>
            <person name="Tritt A."/>
            <person name="Yoshinaga Y."/>
            <person name="Zwiers L.-H."/>
            <person name="Turgeon B."/>
            <person name="Goodwin S."/>
            <person name="Spatafora J."/>
            <person name="Crous P."/>
            <person name="Grigoriev I."/>
        </authorList>
    </citation>
    <scope>NUCLEOTIDE SEQUENCE</scope>
    <source>
        <strain evidence="1">CBS 690.94</strain>
    </source>
</reference>